<dbReference type="Pfam" id="PF00294">
    <property type="entry name" value="PfkB"/>
    <property type="match status" value="1"/>
</dbReference>
<sequence>MVGDPIHFVTLGLFIIDEFQEVDANGSLVRLQPQVGGNGLYASVGARIWLPPTQVGMVIEKGSDFPPRVQADLEKYGRDMWLFKSLPNQLTTRSMTTFRNNQREFKYLTARPPTTTKIINGTKFERARTVHFHCAPSEAISLVREMDCIPKWNPITVYEPHPLACNPAELPSLISILPRINILSPNSTEALALLSIKDAPSRSVIEGAAKFFLKYGVGPGGQGYVIIRCHDLGSYVACRQRGVWIDAYWTNNNARRVVDVTGAGNAYLGGLSAGLYYTHDVFEAALYATVSASYTIEQRGLPKLTRFWKTEKWNGDSPRKRLKNLKARHESRI</sequence>
<organism evidence="2 3">
    <name type="scientific">Schizopora paradoxa</name>
    <dbReference type="NCBI Taxonomy" id="27342"/>
    <lineage>
        <taxon>Eukaryota</taxon>
        <taxon>Fungi</taxon>
        <taxon>Dikarya</taxon>
        <taxon>Basidiomycota</taxon>
        <taxon>Agaricomycotina</taxon>
        <taxon>Agaricomycetes</taxon>
        <taxon>Hymenochaetales</taxon>
        <taxon>Schizoporaceae</taxon>
        <taxon>Schizopora</taxon>
    </lineage>
</organism>
<evidence type="ECO:0000259" key="1">
    <source>
        <dbReference type="Pfam" id="PF00294"/>
    </source>
</evidence>
<reference evidence="2 3" key="1">
    <citation type="submission" date="2015-04" db="EMBL/GenBank/DDBJ databases">
        <title>Complete genome sequence of Schizopora paradoxa KUC8140, a cosmopolitan wood degrader in East Asia.</title>
        <authorList>
            <consortium name="DOE Joint Genome Institute"/>
            <person name="Min B."/>
            <person name="Park H."/>
            <person name="Jang Y."/>
            <person name="Kim J.-J."/>
            <person name="Kim K.H."/>
            <person name="Pangilinan J."/>
            <person name="Lipzen A."/>
            <person name="Riley R."/>
            <person name="Grigoriev I.V."/>
            <person name="Spatafora J.W."/>
            <person name="Choi I.-G."/>
        </authorList>
    </citation>
    <scope>NUCLEOTIDE SEQUENCE [LARGE SCALE GENOMIC DNA]</scope>
    <source>
        <strain evidence="2 3">KUC8140</strain>
    </source>
</reference>
<dbReference type="OrthoDB" id="497927at2759"/>
<gene>
    <name evidence="2" type="ORF">SCHPADRAFT_816441</name>
</gene>
<evidence type="ECO:0000313" key="3">
    <source>
        <dbReference type="Proteomes" id="UP000053477"/>
    </source>
</evidence>
<name>A0A0H2S8C7_9AGAM</name>
<dbReference type="PANTHER" id="PTHR47098">
    <property type="entry name" value="PROTEIN MAK32"/>
    <property type="match status" value="1"/>
</dbReference>
<dbReference type="InterPro" id="IPR029056">
    <property type="entry name" value="Ribokinase-like"/>
</dbReference>
<dbReference type="InterPro" id="IPR011611">
    <property type="entry name" value="PfkB_dom"/>
</dbReference>
<proteinExistence type="predicted"/>
<dbReference type="Gene3D" id="3.40.1190.20">
    <property type="match status" value="1"/>
</dbReference>
<feature type="domain" description="Carbohydrate kinase PfkB" evidence="1">
    <location>
        <begin position="170"/>
        <end position="300"/>
    </location>
</feature>
<keyword evidence="2" id="KW-0418">Kinase</keyword>
<dbReference type="FunCoup" id="A0A0H2S8C7">
    <property type="interactions" value="1"/>
</dbReference>
<dbReference type="AlphaFoldDB" id="A0A0H2S8C7"/>
<dbReference type="PANTHER" id="PTHR47098:SF2">
    <property type="entry name" value="PROTEIN MAK32"/>
    <property type="match status" value="1"/>
</dbReference>
<accession>A0A0H2S8C7</accession>
<keyword evidence="2" id="KW-0808">Transferase</keyword>
<dbReference type="EMBL" id="KQ085882">
    <property type="protein sequence ID" value="KLO20550.1"/>
    <property type="molecule type" value="Genomic_DNA"/>
</dbReference>
<protein>
    <submittedName>
        <fullName evidence="2">Ribokinase-like protein</fullName>
    </submittedName>
</protein>
<keyword evidence="3" id="KW-1185">Reference proteome</keyword>
<dbReference type="InParanoid" id="A0A0H2S8C7"/>
<dbReference type="SUPFAM" id="SSF53613">
    <property type="entry name" value="Ribokinase-like"/>
    <property type="match status" value="1"/>
</dbReference>
<dbReference type="STRING" id="27342.A0A0H2S8C7"/>
<dbReference type="GO" id="GO:0016301">
    <property type="term" value="F:kinase activity"/>
    <property type="evidence" value="ECO:0007669"/>
    <property type="project" value="UniProtKB-KW"/>
</dbReference>
<evidence type="ECO:0000313" key="2">
    <source>
        <dbReference type="EMBL" id="KLO20550.1"/>
    </source>
</evidence>
<dbReference type="Proteomes" id="UP000053477">
    <property type="component" value="Unassembled WGS sequence"/>
</dbReference>